<name>A0A3R7HMT4_9STRA</name>
<sequence length="219" mass="24041">MSSTALRRPTLLLLGDSLTEQGSDPNIGGWVCKLQYCYTRSADVVVRGLYGYSTEMFVRQALPKLARDVGTWSEPPALVTLWLGGNDSALLSGYEAALHVPLAQYRVNLPVNDQLRLELSGDGELDFSNAGTAVYAQACVEEAHAIGVSVLDLHTTMNALNEQERKDCQNDGLHLTTKGNALVADAILATVEREFPTLARRLNKWEHPDYLDLLAKVEK</sequence>
<comment type="caution">
    <text evidence="2">The sequence shown here is derived from an EMBL/GenBank/DDBJ whole genome shotgun (WGS) entry which is preliminary data.</text>
</comment>
<dbReference type="Pfam" id="PF13472">
    <property type="entry name" value="Lipase_GDSL_2"/>
    <property type="match status" value="1"/>
</dbReference>
<evidence type="ECO:0000259" key="1">
    <source>
        <dbReference type="Pfam" id="PF13472"/>
    </source>
</evidence>
<dbReference type="InterPro" id="IPR036514">
    <property type="entry name" value="SGNH_hydro_sf"/>
</dbReference>
<gene>
    <name evidence="2" type="ORF">BBJ29_005654</name>
</gene>
<dbReference type="InterPro" id="IPR045136">
    <property type="entry name" value="Iah1-like"/>
</dbReference>
<evidence type="ECO:0000313" key="3">
    <source>
        <dbReference type="Proteomes" id="UP000284657"/>
    </source>
</evidence>
<proteinExistence type="predicted"/>
<dbReference type="PANTHER" id="PTHR14209:SF19">
    <property type="entry name" value="ISOAMYL ACETATE-HYDROLYZING ESTERASE 1 HOMOLOG"/>
    <property type="match status" value="1"/>
</dbReference>
<dbReference type="InterPro" id="IPR013830">
    <property type="entry name" value="SGNH_hydro"/>
</dbReference>
<organism evidence="2 3">
    <name type="scientific">Phytophthora kernoviae</name>
    <dbReference type="NCBI Taxonomy" id="325452"/>
    <lineage>
        <taxon>Eukaryota</taxon>
        <taxon>Sar</taxon>
        <taxon>Stramenopiles</taxon>
        <taxon>Oomycota</taxon>
        <taxon>Peronosporomycetes</taxon>
        <taxon>Peronosporales</taxon>
        <taxon>Peronosporaceae</taxon>
        <taxon>Phytophthora</taxon>
    </lineage>
</organism>
<dbReference type="Gene3D" id="3.40.50.1110">
    <property type="entry name" value="SGNH hydrolase"/>
    <property type="match status" value="2"/>
</dbReference>
<accession>A0A3R7HMT4</accession>
<protein>
    <recommendedName>
        <fullName evidence="1">SGNH hydrolase-type esterase domain-containing protein</fullName>
    </recommendedName>
</protein>
<reference evidence="2 3" key="1">
    <citation type="submission" date="2018-07" db="EMBL/GenBank/DDBJ databases">
        <title>Genome sequencing of oomycete isolates from Chile give support for New Zealand origin for Phytophthora kernoviae and make available the first Nothophytophthora sp. genome.</title>
        <authorList>
            <person name="Studholme D.J."/>
            <person name="Sanfuentes E."/>
            <person name="Panda P."/>
            <person name="Hill R."/>
            <person name="Sambles C."/>
            <person name="Grant M."/>
            <person name="Williams N.M."/>
            <person name="Mcdougal R.L."/>
        </authorList>
    </citation>
    <scope>NUCLEOTIDE SEQUENCE [LARGE SCALE GENOMIC DNA]</scope>
    <source>
        <strain evidence="2">Chile7</strain>
    </source>
</reference>
<dbReference type="AlphaFoldDB" id="A0A3R7HMT4"/>
<dbReference type="Proteomes" id="UP000284657">
    <property type="component" value="Unassembled WGS sequence"/>
</dbReference>
<evidence type="ECO:0000313" key="2">
    <source>
        <dbReference type="EMBL" id="RLN64682.1"/>
    </source>
</evidence>
<feature type="domain" description="SGNH hydrolase-type esterase" evidence="1">
    <location>
        <begin position="13"/>
        <end position="182"/>
    </location>
</feature>
<dbReference type="PANTHER" id="PTHR14209">
    <property type="entry name" value="ISOAMYL ACETATE-HYDROLYZING ESTERASE 1"/>
    <property type="match status" value="1"/>
</dbReference>
<dbReference type="EMBL" id="MBAD02000649">
    <property type="protein sequence ID" value="RLN64682.1"/>
    <property type="molecule type" value="Genomic_DNA"/>
</dbReference>
<dbReference type="SUPFAM" id="SSF52266">
    <property type="entry name" value="SGNH hydrolase"/>
    <property type="match status" value="1"/>
</dbReference>